<keyword evidence="3" id="KW-1185">Reference proteome</keyword>
<evidence type="ECO:0000256" key="1">
    <source>
        <dbReference type="SAM" id="MobiDB-lite"/>
    </source>
</evidence>
<sequence>MNENGMGFADLCDMSNLVIRGSFSITEGYRWMFVSSEKQTGFGPSSPCRSSETEAEVQSER</sequence>
<reference evidence="2" key="2">
    <citation type="submission" date="2020-11" db="EMBL/GenBank/DDBJ databases">
        <authorList>
            <person name="McCartney M.A."/>
            <person name="Auch B."/>
            <person name="Kono T."/>
            <person name="Mallez S."/>
            <person name="Becker A."/>
            <person name="Gohl D.M."/>
            <person name="Silverstein K.A.T."/>
            <person name="Koren S."/>
            <person name="Bechman K.B."/>
            <person name="Herman A."/>
            <person name="Abrahante J.E."/>
            <person name="Garbe J."/>
        </authorList>
    </citation>
    <scope>NUCLEOTIDE SEQUENCE</scope>
    <source>
        <strain evidence="2">Duluth1</strain>
        <tissue evidence="2">Whole animal</tissue>
    </source>
</reference>
<gene>
    <name evidence="2" type="ORF">DPMN_144114</name>
</gene>
<evidence type="ECO:0000313" key="2">
    <source>
        <dbReference type="EMBL" id="KAH3815586.1"/>
    </source>
</evidence>
<feature type="region of interest" description="Disordered" evidence="1">
    <location>
        <begin position="38"/>
        <end position="61"/>
    </location>
</feature>
<proteinExistence type="predicted"/>
<accession>A0A9D4JKB4</accession>
<comment type="caution">
    <text evidence="2">The sequence shown here is derived from an EMBL/GenBank/DDBJ whole genome shotgun (WGS) entry which is preliminary data.</text>
</comment>
<dbReference type="Proteomes" id="UP000828390">
    <property type="component" value="Unassembled WGS sequence"/>
</dbReference>
<name>A0A9D4JKB4_DREPO</name>
<organism evidence="2 3">
    <name type="scientific">Dreissena polymorpha</name>
    <name type="common">Zebra mussel</name>
    <name type="synonym">Mytilus polymorpha</name>
    <dbReference type="NCBI Taxonomy" id="45954"/>
    <lineage>
        <taxon>Eukaryota</taxon>
        <taxon>Metazoa</taxon>
        <taxon>Spiralia</taxon>
        <taxon>Lophotrochozoa</taxon>
        <taxon>Mollusca</taxon>
        <taxon>Bivalvia</taxon>
        <taxon>Autobranchia</taxon>
        <taxon>Heteroconchia</taxon>
        <taxon>Euheterodonta</taxon>
        <taxon>Imparidentia</taxon>
        <taxon>Neoheterodontei</taxon>
        <taxon>Myida</taxon>
        <taxon>Dreissenoidea</taxon>
        <taxon>Dreissenidae</taxon>
        <taxon>Dreissena</taxon>
    </lineage>
</organism>
<evidence type="ECO:0000313" key="3">
    <source>
        <dbReference type="Proteomes" id="UP000828390"/>
    </source>
</evidence>
<dbReference type="EMBL" id="JAIWYP010000006">
    <property type="protein sequence ID" value="KAH3815586.1"/>
    <property type="molecule type" value="Genomic_DNA"/>
</dbReference>
<protein>
    <submittedName>
        <fullName evidence="2">Uncharacterized protein</fullName>
    </submittedName>
</protein>
<feature type="compositionally biased region" description="Polar residues" evidence="1">
    <location>
        <begin position="38"/>
        <end position="50"/>
    </location>
</feature>
<reference evidence="2" key="1">
    <citation type="journal article" date="2019" name="bioRxiv">
        <title>The Genome of the Zebra Mussel, Dreissena polymorpha: A Resource for Invasive Species Research.</title>
        <authorList>
            <person name="McCartney M.A."/>
            <person name="Auch B."/>
            <person name="Kono T."/>
            <person name="Mallez S."/>
            <person name="Zhang Y."/>
            <person name="Obille A."/>
            <person name="Becker A."/>
            <person name="Abrahante J.E."/>
            <person name="Garbe J."/>
            <person name="Badalamenti J.P."/>
            <person name="Herman A."/>
            <person name="Mangelson H."/>
            <person name="Liachko I."/>
            <person name="Sullivan S."/>
            <person name="Sone E.D."/>
            <person name="Koren S."/>
            <person name="Silverstein K.A.T."/>
            <person name="Beckman K.B."/>
            <person name="Gohl D.M."/>
        </authorList>
    </citation>
    <scope>NUCLEOTIDE SEQUENCE</scope>
    <source>
        <strain evidence="2">Duluth1</strain>
        <tissue evidence="2">Whole animal</tissue>
    </source>
</reference>
<dbReference type="AlphaFoldDB" id="A0A9D4JKB4"/>